<evidence type="ECO:0000313" key="1">
    <source>
        <dbReference type="EMBL" id="BCU81715.1"/>
    </source>
</evidence>
<dbReference type="EMBL" id="AP024601">
    <property type="protein sequence ID" value="BCU81715.1"/>
    <property type="molecule type" value="Genomic_DNA"/>
</dbReference>
<proteinExistence type="predicted"/>
<name>A0A8D5UGX2_9BACL</name>
<dbReference type="Proteomes" id="UP000677436">
    <property type="component" value="Chromosome"/>
</dbReference>
<reference evidence="1" key="2">
    <citation type="journal article" date="2021" name="Microbiol. Resour. Announc.">
        <title>Complete Genome Sequence of Polycladomyces abyssicola JIR-001T, Isolated from Hemipelagic Sediment in Deep Seawater.</title>
        <authorList>
            <person name="Tsubouchi T."/>
            <person name="Kaneko Y."/>
        </authorList>
    </citation>
    <scope>NUCLEOTIDE SEQUENCE</scope>
    <source>
        <strain evidence="1">JIR-001</strain>
    </source>
</reference>
<dbReference type="KEGG" id="pabs:JIR001_14980"/>
<reference evidence="1" key="1">
    <citation type="journal article" date="2013" name="Int. J. Syst. Evol. Microbiol.">
        <title>Polycladomyces abyssicola gen. nov., sp. nov., a thermophilic filamentous bacterium isolated from hemipelagic sediment.</title>
        <authorList>
            <person name="Tsubouchi T."/>
            <person name="Shimane Y."/>
            <person name="Mori K."/>
            <person name="Usui K."/>
            <person name="Hiraki T."/>
            <person name="Tame A."/>
            <person name="Uematsu K."/>
            <person name="Maruyama T."/>
            <person name="Hatada Y."/>
        </authorList>
    </citation>
    <scope>NUCLEOTIDE SEQUENCE</scope>
    <source>
        <strain evidence="1">JIR-001</strain>
    </source>
</reference>
<dbReference type="InterPro" id="IPR026838">
    <property type="entry name" value="YheC/D"/>
</dbReference>
<accession>A0A8D5UGX2</accession>
<sequence>MIGVILSSRRVNRADSYVLFYMNQARKQKVDLCFYSPKHISVKKNRVKGYVYSHKNNTLKKRTVPVPKFNLYKINYSLRKKSYIRKINRLREKGGSVFYNCCSKKDRSKYKDYKYLVTFKQIRPYLPQTKTLQYDNLINMLDSYNKVFIKPKRGGQGNNIYIIRNSGDQYDITHIYKRNKKKKSIPKNKLGKYIQKQFVKPYKFIIQQGIQVQKYKGRKFDFRVSPQKNKHDRWQITGITPRVAAKGWDVTNVDQGGEIIYNVKKLINKKAKKQIYRASILISKALEERFTHLNDLGLDLAVDHKGKVWFFEANFRPNRKKVNIKRNRIPFEHVCSMYKKAQ</sequence>
<organism evidence="1 2">
    <name type="scientific">Polycladomyces abyssicola</name>
    <dbReference type="NCBI Taxonomy" id="1125966"/>
    <lineage>
        <taxon>Bacteria</taxon>
        <taxon>Bacillati</taxon>
        <taxon>Bacillota</taxon>
        <taxon>Bacilli</taxon>
        <taxon>Bacillales</taxon>
        <taxon>Thermoactinomycetaceae</taxon>
        <taxon>Polycladomyces</taxon>
    </lineage>
</organism>
<protein>
    <submittedName>
        <fullName evidence="1">Uncharacterized protein</fullName>
    </submittedName>
</protein>
<dbReference type="AlphaFoldDB" id="A0A8D5UGX2"/>
<evidence type="ECO:0000313" key="2">
    <source>
        <dbReference type="Proteomes" id="UP000677436"/>
    </source>
</evidence>
<gene>
    <name evidence="1" type="ORF">JIR001_14980</name>
</gene>
<dbReference type="Gene3D" id="3.30.470.20">
    <property type="entry name" value="ATP-grasp fold, B domain"/>
    <property type="match status" value="1"/>
</dbReference>
<dbReference type="RefSeq" id="WP_212774895.1">
    <property type="nucleotide sequence ID" value="NZ_AP024601.1"/>
</dbReference>
<dbReference type="SUPFAM" id="SSF56059">
    <property type="entry name" value="Glutathione synthetase ATP-binding domain-like"/>
    <property type="match status" value="1"/>
</dbReference>
<keyword evidence="2" id="KW-1185">Reference proteome</keyword>
<dbReference type="Pfam" id="PF14398">
    <property type="entry name" value="ATPgrasp_YheCD"/>
    <property type="match status" value="1"/>
</dbReference>